<reference evidence="3 4" key="1">
    <citation type="submission" date="2018-03" db="EMBL/GenBank/DDBJ databases">
        <title>The ancient ancestry and fast evolution of plastids.</title>
        <authorList>
            <person name="Moore K.R."/>
            <person name="Magnabosco C."/>
            <person name="Momper L."/>
            <person name="Gold D.A."/>
            <person name="Bosak T."/>
            <person name="Fournier G.P."/>
        </authorList>
    </citation>
    <scope>NUCLEOTIDE SEQUENCE [LARGE SCALE GENOMIC DNA]</scope>
    <source>
        <strain evidence="3 4">CCALA 037</strain>
    </source>
</reference>
<protein>
    <submittedName>
        <fullName evidence="3">ISAs1 family transposase</fullName>
    </submittedName>
</protein>
<evidence type="ECO:0000259" key="2">
    <source>
        <dbReference type="Pfam" id="PF13808"/>
    </source>
</evidence>
<keyword evidence="4" id="KW-1185">Reference proteome</keyword>
<dbReference type="Proteomes" id="UP000238937">
    <property type="component" value="Unassembled WGS sequence"/>
</dbReference>
<dbReference type="OrthoDB" id="582614at2"/>
<dbReference type="PANTHER" id="PTHR30298:SF0">
    <property type="entry name" value="PROTEIN YBFL-RELATED"/>
    <property type="match status" value="1"/>
</dbReference>
<accession>A0A2T1GE60</accession>
<evidence type="ECO:0000313" key="3">
    <source>
        <dbReference type="EMBL" id="PSB55829.1"/>
    </source>
</evidence>
<feature type="domain" description="Transposase IS4-like" evidence="1">
    <location>
        <begin position="112"/>
        <end position="344"/>
    </location>
</feature>
<sequence>MKLKPKHSIAEHFNDIKDIRIERRKKHKLIDIITIAICAVVCGADGWEEIELYGIAKKKWLKEFLELSNGIPSHDTFARVFSQISPEEFNKSFLSWVKGICKKTAGEIIAFDGKQSRNSADDKNGRGIINTVSAWATSNRLVLGQRKVEGKSNEITALPELINVLDLAGCIVTIDAMGCQREIVRKIVEKSADYVIAVKLNQPSLYEQVEQLFKQAIKTHGQGLKLSSFSSKELNRGREEIRNYLMISDIAKSIDREQKWQNLTSVGMVESVRVVNGKTSVETRYFISSLEDDIEKLASAIRGHWSIENSLHWVLDVTFQEDNNRIRKDNAPANFAVLRHIAVNVIGQNKSRKLSVRKKRFLACLDEEYSRELLEAILA</sequence>
<dbReference type="InterPro" id="IPR051698">
    <property type="entry name" value="Transposase_11-like"/>
</dbReference>
<evidence type="ECO:0000313" key="4">
    <source>
        <dbReference type="Proteomes" id="UP000238937"/>
    </source>
</evidence>
<dbReference type="InterPro" id="IPR032806">
    <property type="entry name" value="YbfD_N"/>
</dbReference>
<dbReference type="InterPro" id="IPR002559">
    <property type="entry name" value="Transposase_11"/>
</dbReference>
<dbReference type="InterPro" id="IPR047647">
    <property type="entry name" value="ISAs1_transpos"/>
</dbReference>
<evidence type="ECO:0000259" key="1">
    <source>
        <dbReference type="Pfam" id="PF01609"/>
    </source>
</evidence>
<dbReference type="GO" id="GO:0006313">
    <property type="term" value="P:DNA transposition"/>
    <property type="evidence" value="ECO:0007669"/>
    <property type="project" value="InterPro"/>
</dbReference>
<proteinExistence type="predicted"/>
<name>A0A2T1GE60_9CYAN</name>
<dbReference type="EMBL" id="PVWO01000161">
    <property type="protein sequence ID" value="PSB55829.1"/>
    <property type="molecule type" value="Genomic_DNA"/>
</dbReference>
<dbReference type="RefSeq" id="WP_106305603.1">
    <property type="nucleotide sequence ID" value="NZ_PVWO01000161.1"/>
</dbReference>
<dbReference type="GO" id="GO:0003677">
    <property type="term" value="F:DNA binding"/>
    <property type="evidence" value="ECO:0007669"/>
    <property type="project" value="InterPro"/>
</dbReference>
<feature type="domain" description="H repeat-associated protein N-terminal" evidence="2">
    <location>
        <begin position="11"/>
        <end position="97"/>
    </location>
</feature>
<organism evidence="3 4">
    <name type="scientific">Chamaesiphon polymorphus CCALA 037</name>
    <dbReference type="NCBI Taxonomy" id="2107692"/>
    <lineage>
        <taxon>Bacteria</taxon>
        <taxon>Bacillati</taxon>
        <taxon>Cyanobacteriota</taxon>
        <taxon>Cyanophyceae</taxon>
        <taxon>Gomontiellales</taxon>
        <taxon>Chamaesiphonaceae</taxon>
        <taxon>Chamaesiphon</taxon>
    </lineage>
</organism>
<dbReference type="NCBIfam" id="NF033564">
    <property type="entry name" value="transpos_ISAs1"/>
    <property type="match status" value="1"/>
</dbReference>
<dbReference type="AlphaFoldDB" id="A0A2T1GE60"/>
<dbReference type="PANTHER" id="PTHR30298">
    <property type="entry name" value="H REPEAT-ASSOCIATED PREDICTED TRANSPOSASE"/>
    <property type="match status" value="1"/>
</dbReference>
<dbReference type="Pfam" id="PF13808">
    <property type="entry name" value="DDE_Tnp_1_assoc"/>
    <property type="match status" value="1"/>
</dbReference>
<dbReference type="GO" id="GO:0004803">
    <property type="term" value="F:transposase activity"/>
    <property type="evidence" value="ECO:0007669"/>
    <property type="project" value="InterPro"/>
</dbReference>
<gene>
    <name evidence="3" type="ORF">C7B77_13775</name>
</gene>
<dbReference type="Pfam" id="PF01609">
    <property type="entry name" value="DDE_Tnp_1"/>
    <property type="match status" value="1"/>
</dbReference>
<comment type="caution">
    <text evidence="3">The sequence shown here is derived from an EMBL/GenBank/DDBJ whole genome shotgun (WGS) entry which is preliminary data.</text>
</comment>